<dbReference type="PRINTS" id="PR00113">
    <property type="entry name" value="ALKPHPHTASE"/>
</dbReference>
<feature type="binding site" evidence="3">
    <location>
        <position position="133"/>
    </location>
    <ligand>
        <name>Mg(2+)</name>
        <dbReference type="ChEBI" id="CHEBI:18420"/>
    </ligand>
</feature>
<feature type="binding site" evidence="3">
    <location>
        <position position="264"/>
    </location>
    <ligand>
        <name>Zn(2+)</name>
        <dbReference type="ChEBI" id="CHEBI:29105"/>
        <label>2</label>
    </ligand>
</feature>
<dbReference type="AlphaFoldDB" id="A0A9D1TYD1"/>
<feature type="binding site" evidence="3">
    <location>
        <position position="260"/>
    </location>
    <ligand>
        <name>Zn(2+)</name>
        <dbReference type="ChEBI" id="CHEBI:29105"/>
        <label>2</label>
    </ligand>
</feature>
<keyword evidence="3" id="KW-0460">Magnesium</keyword>
<protein>
    <submittedName>
        <fullName evidence="5">Alkaline phosphatase</fullName>
    </submittedName>
</protein>
<dbReference type="PANTHER" id="PTHR11596:SF5">
    <property type="entry name" value="ALKALINE PHOSPHATASE"/>
    <property type="match status" value="1"/>
</dbReference>
<dbReference type="SMART" id="SM00098">
    <property type="entry name" value="alkPPc"/>
    <property type="match status" value="1"/>
</dbReference>
<comment type="caution">
    <text evidence="5">The sequence shown here is derived from an EMBL/GenBank/DDBJ whole genome shotgun (WGS) entry which is preliminary data.</text>
</comment>
<comment type="cofactor">
    <cofactor evidence="3">
        <name>Mg(2+)</name>
        <dbReference type="ChEBI" id="CHEBI:18420"/>
    </cofactor>
    <text evidence="3">Binds 1 Mg(2+) ion.</text>
</comment>
<sequence length="441" mass="46848">MKRILFLLLFLGSLASYGSERPKYIFYFIGDGMGHNALALTEACLAEASGDSVGFSALHFTQFPTVGFATTWCANRRTTDSAAAGTALATGQKSSVGTIGMNAARSEALTSIASTARELGMRTGVATSVSIDHATPAAFYAHQPTRNLYYEIAQEAPTTGLDLYAGAGFVKPEENGKPSIYESLEKAGYRLTRGDRAISGRRAVLMQEEGCNPANLPLAIDRQEGDLSLPAITRRSIDFLQQNGGERKGFFLMVEGGQIDWAAHSNDAASLVEEVKDFDSAICVALNFYHEHPDETLIVVTADHETGGLGLGTGHLGYDTYYGLLSAQRCSVGTLSTALSQAADWSAACETLRDSLGFGTRVPITEAEWAELAAVYASRPKKTADAAVALLARHAGVGWTTGAHTATYVPVFAIGAGAEHFAGRLDNTQIATRLQKLIAGE</sequence>
<evidence type="ECO:0000313" key="5">
    <source>
        <dbReference type="EMBL" id="HIW11251.1"/>
    </source>
</evidence>
<feature type="binding site" evidence="3">
    <location>
        <position position="304"/>
    </location>
    <ligand>
        <name>Zn(2+)</name>
        <dbReference type="ChEBI" id="CHEBI:29105"/>
        <label>2</label>
    </ligand>
</feature>
<feature type="active site" description="Phosphoserine intermediate" evidence="2">
    <location>
        <position position="81"/>
    </location>
</feature>
<accession>A0A9D1TYD1</accession>
<evidence type="ECO:0000256" key="2">
    <source>
        <dbReference type="PIRSR" id="PIRSR601952-1"/>
    </source>
</evidence>
<comment type="similarity">
    <text evidence="4">Belongs to the alkaline phosphatase family.</text>
</comment>
<evidence type="ECO:0000256" key="1">
    <source>
        <dbReference type="ARBA" id="ARBA00022553"/>
    </source>
</evidence>
<keyword evidence="1" id="KW-0597">Phosphoprotein</keyword>
<dbReference type="Pfam" id="PF00245">
    <property type="entry name" value="Alk_phosphatase"/>
    <property type="match status" value="2"/>
</dbReference>
<feature type="binding site" evidence="3">
    <location>
        <position position="135"/>
    </location>
    <ligand>
        <name>Mg(2+)</name>
        <dbReference type="ChEBI" id="CHEBI:18420"/>
    </ligand>
</feature>
<proteinExistence type="inferred from homology"/>
<dbReference type="PANTHER" id="PTHR11596">
    <property type="entry name" value="ALKALINE PHOSPHATASE"/>
    <property type="match status" value="1"/>
</dbReference>
<dbReference type="SUPFAM" id="SSF53649">
    <property type="entry name" value="Alkaline phosphatase-like"/>
    <property type="match status" value="1"/>
</dbReference>
<dbReference type="EMBL" id="DXHL01000032">
    <property type="protein sequence ID" value="HIW11251.1"/>
    <property type="molecule type" value="Genomic_DNA"/>
</dbReference>
<reference evidence="5" key="2">
    <citation type="submission" date="2021-04" db="EMBL/GenBank/DDBJ databases">
        <authorList>
            <person name="Gilroy R."/>
        </authorList>
    </citation>
    <scope>NUCLEOTIDE SEQUENCE</scope>
    <source>
        <strain evidence="5">ChiBcec15-1070</strain>
    </source>
</reference>
<dbReference type="InterPro" id="IPR001952">
    <property type="entry name" value="Alkaline_phosphatase"/>
</dbReference>
<feature type="binding site" evidence="3">
    <location>
        <position position="255"/>
    </location>
    <ligand>
        <name>Mg(2+)</name>
        <dbReference type="ChEBI" id="CHEBI:18420"/>
    </ligand>
</feature>
<dbReference type="GO" id="GO:0046872">
    <property type="term" value="F:metal ion binding"/>
    <property type="evidence" value="ECO:0007669"/>
    <property type="project" value="UniProtKB-KW"/>
</dbReference>
<keyword evidence="3" id="KW-0479">Metal-binding</keyword>
<feature type="binding site" evidence="3">
    <location>
        <position position="31"/>
    </location>
    <ligand>
        <name>Mg(2+)</name>
        <dbReference type="ChEBI" id="CHEBI:18420"/>
    </ligand>
</feature>
<feature type="binding site" evidence="3">
    <location>
        <position position="31"/>
    </location>
    <ligand>
        <name>Zn(2+)</name>
        <dbReference type="ChEBI" id="CHEBI:29105"/>
        <label>2</label>
    </ligand>
</feature>
<dbReference type="Gene3D" id="1.10.60.40">
    <property type="match status" value="1"/>
</dbReference>
<reference evidence="5" key="1">
    <citation type="journal article" date="2021" name="PeerJ">
        <title>Extensive microbial diversity within the chicken gut microbiome revealed by metagenomics and culture.</title>
        <authorList>
            <person name="Gilroy R."/>
            <person name="Ravi A."/>
            <person name="Getino M."/>
            <person name="Pursley I."/>
            <person name="Horton D.L."/>
            <person name="Alikhan N.F."/>
            <person name="Baker D."/>
            <person name="Gharbi K."/>
            <person name="Hall N."/>
            <person name="Watson M."/>
            <person name="Adriaenssens E.M."/>
            <person name="Foster-Nyarko E."/>
            <person name="Jarju S."/>
            <person name="Secka A."/>
            <person name="Antonio M."/>
            <person name="Oren A."/>
            <person name="Chaudhuri R.R."/>
            <person name="La Ragione R."/>
            <person name="Hildebrand F."/>
            <person name="Pallen M.J."/>
        </authorList>
    </citation>
    <scope>NUCLEOTIDE SEQUENCE</scope>
    <source>
        <strain evidence="5">ChiBcec15-1070</strain>
    </source>
</reference>
<comment type="cofactor">
    <cofactor evidence="3">
        <name>Zn(2+)</name>
        <dbReference type="ChEBI" id="CHEBI:29105"/>
    </cofactor>
    <text evidence="3">Binds 2 Zn(2+) ions.</text>
</comment>
<evidence type="ECO:0000256" key="4">
    <source>
        <dbReference type="RuleBase" id="RU003946"/>
    </source>
</evidence>
<dbReference type="Gene3D" id="3.40.720.10">
    <property type="entry name" value="Alkaline Phosphatase, subunit A"/>
    <property type="match status" value="1"/>
</dbReference>
<keyword evidence="3" id="KW-0862">Zinc</keyword>
<dbReference type="InterPro" id="IPR017850">
    <property type="entry name" value="Alkaline_phosphatase_core_sf"/>
</dbReference>
<name>A0A9D1TYD1_9BACT</name>
<evidence type="ECO:0000313" key="6">
    <source>
        <dbReference type="Proteomes" id="UP000823926"/>
    </source>
</evidence>
<dbReference type="Proteomes" id="UP000823926">
    <property type="component" value="Unassembled WGS sequence"/>
</dbReference>
<feature type="binding site" evidence="3">
    <location>
        <position position="303"/>
    </location>
    <ligand>
        <name>Zn(2+)</name>
        <dbReference type="ChEBI" id="CHEBI:29105"/>
        <label>2</label>
    </ligand>
</feature>
<evidence type="ECO:0000256" key="3">
    <source>
        <dbReference type="PIRSR" id="PIRSR601952-2"/>
    </source>
</evidence>
<organism evidence="5 6">
    <name type="scientific">Candidatus Rikenella faecigallinarum</name>
    <dbReference type="NCBI Taxonomy" id="2838745"/>
    <lineage>
        <taxon>Bacteria</taxon>
        <taxon>Pseudomonadati</taxon>
        <taxon>Bacteroidota</taxon>
        <taxon>Bacteroidia</taxon>
        <taxon>Bacteroidales</taxon>
        <taxon>Rikenellaceae</taxon>
        <taxon>Rikenella</taxon>
    </lineage>
</organism>
<gene>
    <name evidence="5" type="ORF">H9888_07130</name>
</gene>
<feature type="binding site" evidence="3">
    <location>
        <position position="404"/>
    </location>
    <ligand>
        <name>Zn(2+)</name>
        <dbReference type="ChEBI" id="CHEBI:29105"/>
        <label>2</label>
    </ligand>
</feature>
<dbReference type="CDD" id="cd16012">
    <property type="entry name" value="ALP"/>
    <property type="match status" value="1"/>
</dbReference>
<dbReference type="GO" id="GO:0004035">
    <property type="term" value="F:alkaline phosphatase activity"/>
    <property type="evidence" value="ECO:0007669"/>
    <property type="project" value="TreeGrafter"/>
</dbReference>